<dbReference type="GO" id="GO:0016887">
    <property type="term" value="F:ATP hydrolysis activity"/>
    <property type="evidence" value="ECO:0007669"/>
    <property type="project" value="InterPro"/>
</dbReference>
<keyword evidence="3" id="KW-0547">Nucleotide-binding</keyword>
<dbReference type="RefSeq" id="WP_111351805.1">
    <property type="nucleotide sequence ID" value="NZ_QHHQ01000009.1"/>
</dbReference>
<evidence type="ECO:0000256" key="1">
    <source>
        <dbReference type="ARBA" id="ARBA00005417"/>
    </source>
</evidence>
<dbReference type="InterPro" id="IPR003439">
    <property type="entry name" value="ABC_transporter-like_ATP-bd"/>
</dbReference>
<dbReference type="InterPro" id="IPR027417">
    <property type="entry name" value="P-loop_NTPase"/>
</dbReference>
<dbReference type="Pfam" id="PF00005">
    <property type="entry name" value="ABC_tran"/>
    <property type="match status" value="1"/>
</dbReference>
<gene>
    <name evidence="6" type="ORF">DLJ53_29300</name>
</gene>
<dbReference type="SUPFAM" id="SSF52540">
    <property type="entry name" value="P-loop containing nucleoside triphosphate hydrolases"/>
    <property type="match status" value="1"/>
</dbReference>
<dbReference type="InterPro" id="IPR032823">
    <property type="entry name" value="BCA_ABC_TP_C"/>
</dbReference>
<dbReference type="GO" id="GO:0005886">
    <property type="term" value="C:plasma membrane"/>
    <property type="evidence" value="ECO:0007669"/>
    <property type="project" value="TreeGrafter"/>
</dbReference>
<dbReference type="Pfam" id="PF12399">
    <property type="entry name" value="BCA_ABC_TP_C"/>
    <property type="match status" value="1"/>
</dbReference>
<dbReference type="CDD" id="cd03219">
    <property type="entry name" value="ABC_Mj1267_LivG_branched"/>
    <property type="match status" value="1"/>
</dbReference>
<reference evidence="6 7" key="1">
    <citation type="submission" date="2018-05" db="EMBL/GenBank/DDBJ databases">
        <title>Acuticoccus sediminis sp. nov., isolated from deep-sea sediment of Indian Ocean.</title>
        <authorList>
            <person name="Liu X."/>
            <person name="Lai Q."/>
            <person name="Du Y."/>
            <person name="Sun F."/>
            <person name="Zhang X."/>
            <person name="Wang S."/>
            <person name="Shao Z."/>
        </authorList>
    </citation>
    <scope>NUCLEOTIDE SEQUENCE [LARGE SCALE GENOMIC DNA]</scope>
    <source>
        <strain evidence="6 7">PTG4-2</strain>
    </source>
</reference>
<dbReference type="GO" id="GO:0005524">
    <property type="term" value="F:ATP binding"/>
    <property type="evidence" value="ECO:0007669"/>
    <property type="project" value="UniProtKB-KW"/>
</dbReference>
<dbReference type="AlphaFoldDB" id="A0A8B2NNP3"/>
<dbReference type="InterPro" id="IPR017871">
    <property type="entry name" value="ABC_transporter-like_CS"/>
</dbReference>
<proteinExistence type="inferred from homology"/>
<organism evidence="6 7">
    <name type="scientific">Acuticoccus sediminis</name>
    <dbReference type="NCBI Taxonomy" id="2184697"/>
    <lineage>
        <taxon>Bacteria</taxon>
        <taxon>Pseudomonadati</taxon>
        <taxon>Pseudomonadota</taxon>
        <taxon>Alphaproteobacteria</taxon>
        <taxon>Hyphomicrobiales</taxon>
        <taxon>Amorphaceae</taxon>
        <taxon>Acuticoccus</taxon>
    </lineage>
</organism>
<keyword evidence="2" id="KW-0813">Transport</keyword>
<dbReference type="PROSITE" id="PS00211">
    <property type="entry name" value="ABC_TRANSPORTER_1"/>
    <property type="match status" value="1"/>
</dbReference>
<feature type="domain" description="ABC transporter" evidence="5">
    <location>
        <begin position="5"/>
        <end position="249"/>
    </location>
</feature>
<evidence type="ECO:0000256" key="2">
    <source>
        <dbReference type="ARBA" id="ARBA00022448"/>
    </source>
</evidence>
<evidence type="ECO:0000259" key="5">
    <source>
        <dbReference type="PROSITE" id="PS50893"/>
    </source>
</evidence>
<comment type="similarity">
    <text evidence="1">Belongs to the ABC transporter superfamily.</text>
</comment>
<evidence type="ECO:0000313" key="7">
    <source>
        <dbReference type="Proteomes" id="UP000249590"/>
    </source>
</evidence>
<comment type="caution">
    <text evidence="6">The sequence shown here is derived from an EMBL/GenBank/DDBJ whole genome shotgun (WGS) entry which is preliminary data.</text>
</comment>
<keyword evidence="7" id="KW-1185">Reference proteome</keyword>
<evidence type="ECO:0000256" key="4">
    <source>
        <dbReference type="ARBA" id="ARBA00022840"/>
    </source>
</evidence>
<evidence type="ECO:0000256" key="3">
    <source>
        <dbReference type="ARBA" id="ARBA00022741"/>
    </source>
</evidence>
<evidence type="ECO:0000313" key="6">
    <source>
        <dbReference type="EMBL" id="RAH97302.1"/>
    </source>
</evidence>
<dbReference type="SMART" id="SM00382">
    <property type="entry name" value="AAA"/>
    <property type="match status" value="1"/>
</dbReference>
<dbReference type="PROSITE" id="PS50893">
    <property type="entry name" value="ABC_TRANSPORTER_2"/>
    <property type="match status" value="1"/>
</dbReference>
<accession>A0A8B2NNP3</accession>
<sequence>MSAILEVSGIVKTFGGIRAIDGANFTLDHAGIYGLIGPNGAGKTTMFDIICGRQIPDAGSVRFHAERIDGVAPYRLAREGLARTFQECRVLPEETCLDNVLFAAQDKHIGTELLQAFTRNTRRRREAEAEARRMLKLINLEQYADSPAGALSYGQRRLLEIVSCLMSKPRILLLDEPASGINPTLLNTLHDFLKEIYAETKIIFLIVEHNMEFIMSLAQEIVVMHQGQVLMQGAPDAVQANERVIDAYLG</sequence>
<dbReference type="EMBL" id="QHHQ01000009">
    <property type="protein sequence ID" value="RAH97302.1"/>
    <property type="molecule type" value="Genomic_DNA"/>
</dbReference>
<dbReference type="InterPro" id="IPR051120">
    <property type="entry name" value="ABC_AA/LPS_Transport"/>
</dbReference>
<dbReference type="Proteomes" id="UP000249590">
    <property type="component" value="Unassembled WGS sequence"/>
</dbReference>
<dbReference type="OrthoDB" id="9806149at2"/>
<dbReference type="PANTHER" id="PTHR45772:SF9">
    <property type="entry name" value="CONSERVED COMPONENT OF ABC TRANSPORTER FOR NATURAL AMINO ACIDS"/>
    <property type="match status" value="1"/>
</dbReference>
<dbReference type="Gene3D" id="3.40.50.300">
    <property type="entry name" value="P-loop containing nucleotide triphosphate hydrolases"/>
    <property type="match status" value="1"/>
</dbReference>
<dbReference type="PANTHER" id="PTHR45772">
    <property type="entry name" value="CONSERVED COMPONENT OF ABC TRANSPORTER FOR NATURAL AMINO ACIDS-RELATED"/>
    <property type="match status" value="1"/>
</dbReference>
<dbReference type="InterPro" id="IPR003593">
    <property type="entry name" value="AAA+_ATPase"/>
</dbReference>
<keyword evidence="4 6" id="KW-0067">ATP-binding</keyword>
<protein>
    <submittedName>
        <fullName evidence="6">ABC transporter ATP-binding protein</fullName>
    </submittedName>
</protein>
<name>A0A8B2NNP3_9HYPH</name>